<reference evidence="2 3" key="1">
    <citation type="submission" date="2019-07" db="EMBL/GenBank/DDBJ databases">
        <title>The draft genome sequence of Aquimarina algiphila M91.</title>
        <authorList>
            <person name="Meng X."/>
        </authorList>
    </citation>
    <scope>NUCLEOTIDE SEQUENCE [LARGE SCALE GENOMIC DNA]</scope>
    <source>
        <strain evidence="2 3">M91</strain>
    </source>
</reference>
<keyword evidence="3" id="KW-1185">Reference proteome</keyword>
<gene>
    <name evidence="2" type="ORF">FOF46_04730</name>
</gene>
<sequence>MDRDKIKIVERLKNKGLITNRDSLNELMALAIQENEKQMEELKKNSINILNSQSIMPQEKFLSLLTCRLEKF</sequence>
<evidence type="ECO:0000313" key="2">
    <source>
        <dbReference type="EMBL" id="TSE10343.1"/>
    </source>
</evidence>
<comment type="caution">
    <text evidence="2">The sequence shown here is derived from an EMBL/GenBank/DDBJ whole genome shotgun (WGS) entry which is preliminary data.</text>
</comment>
<keyword evidence="1" id="KW-0175">Coiled coil</keyword>
<evidence type="ECO:0000313" key="3">
    <source>
        <dbReference type="Proteomes" id="UP000318833"/>
    </source>
</evidence>
<dbReference type="Proteomes" id="UP000318833">
    <property type="component" value="Unassembled WGS sequence"/>
</dbReference>
<dbReference type="EMBL" id="VLNR01000007">
    <property type="protein sequence ID" value="TSE10343.1"/>
    <property type="molecule type" value="Genomic_DNA"/>
</dbReference>
<name>A0A554VPE8_9FLAO</name>
<dbReference type="AlphaFoldDB" id="A0A554VPE8"/>
<proteinExistence type="predicted"/>
<evidence type="ECO:0000256" key="1">
    <source>
        <dbReference type="SAM" id="Coils"/>
    </source>
</evidence>
<protein>
    <submittedName>
        <fullName evidence="2">Uncharacterized protein</fullName>
    </submittedName>
</protein>
<dbReference type="OrthoDB" id="9931124at2"/>
<feature type="coiled-coil region" evidence="1">
    <location>
        <begin position="21"/>
        <end position="52"/>
    </location>
</feature>
<organism evidence="2 3">
    <name type="scientific">Aquimarina algiphila</name>
    <dbReference type="NCBI Taxonomy" id="2047982"/>
    <lineage>
        <taxon>Bacteria</taxon>
        <taxon>Pseudomonadati</taxon>
        <taxon>Bacteroidota</taxon>
        <taxon>Flavobacteriia</taxon>
        <taxon>Flavobacteriales</taxon>
        <taxon>Flavobacteriaceae</taxon>
        <taxon>Aquimarina</taxon>
    </lineage>
</organism>
<accession>A0A554VPE8</accession>
<dbReference type="RefSeq" id="WP_143915642.1">
    <property type="nucleotide sequence ID" value="NZ_CANMXV010000014.1"/>
</dbReference>